<reference evidence="2 3" key="1">
    <citation type="submission" date="2016-10" db="EMBL/GenBank/DDBJ databases">
        <authorList>
            <person name="de Groot N.N."/>
        </authorList>
    </citation>
    <scope>NUCLEOTIDE SEQUENCE [LARGE SCALE GENOMIC DNA]</scope>
    <source>
        <strain evidence="2 3">DSM 43794</strain>
    </source>
</reference>
<evidence type="ECO:0000313" key="2">
    <source>
        <dbReference type="EMBL" id="SDR32835.1"/>
    </source>
</evidence>
<evidence type="ECO:0000313" key="3">
    <source>
        <dbReference type="Proteomes" id="UP000217103"/>
    </source>
</evidence>
<dbReference type="Gene3D" id="1.10.510.10">
    <property type="entry name" value="Transferase(Phosphotransferase) domain 1"/>
    <property type="match status" value="1"/>
</dbReference>
<dbReference type="STRING" id="35622.SAMN04489764_5213"/>
<gene>
    <name evidence="2" type="ORF">SAMN04489764_5213</name>
</gene>
<name>A0A1H1I561_9ACTN</name>
<dbReference type="Pfam" id="PF01636">
    <property type="entry name" value="APH"/>
    <property type="match status" value="1"/>
</dbReference>
<dbReference type="InterPro" id="IPR002575">
    <property type="entry name" value="Aminoglycoside_PTrfase"/>
</dbReference>
<dbReference type="OrthoDB" id="3723194at2"/>
<dbReference type="GO" id="GO:0016740">
    <property type="term" value="F:transferase activity"/>
    <property type="evidence" value="ECO:0007669"/>
    <property type="project" value="UniProtKB-KW"/>
</dbReference>
<sequence>MMMTATGDAVLTPARAALEQACRKVGLDASGAMLLRDFASTVYLLPAEDVVVRLAEAGVPGRLERLTTSVRVTRWLVAHDFPAVRPLDVTQPVAAEGYLATFWHHERDAEEVSSGLRALGLLLRRLHDMPQVPFDLPVYDPFGPVRRAIDVSRVLSADDRAWLLDRCAELEEIYYEQVEFSLTYGLIHGDAHRGNLVRAGGRLVLCDWDSVSAGPRELDLIPTMGGARFGIPDRERAEFCEGYGYDVTGWRYYPVLRDMRELRTLTTALRTGHRDPKAREELGYRLASLRAGDGRRWHPF</sequence>
<keyword evidence="3" id="KW-1185">Reference proteome</keyword>
<proteinExistence type="predicted"/>
<dbReference type="InterPro" id="IPR011009">
    <property type="entry name" value="Kinase-like_dom_sf"/>
</dbReference>
<evidence type="ECO:0000259" key="1">
    <source>
        <dbReference type="Pfam" id="PF01636"/>
    </source>
</evidence>
<feature type="domain" description="Aminoglycoside phosphotransferase" evidence="1">
    <location>
        <begin position="41"/>
        <end position="251"/>
    </location>
</feature>
<protein>
    <submittedName>
        <fullName evidence="2">Phosphotransferase enzyme family protein</fullName>
    </submittedName>
</protein>
<organism evidence="2 3">
    <name type="scientific">Thermostaphylospora chromogena</name>
    <dbReference type="NCBI Taxonomy" id="35622"/>
    <lineage>
        <taxon>Bacteria</taxon>
        <taxon>Bacillati</taxon>
        <taxon>Actinomycetota</taxon>
        <taxon>Actinomycetes</taxon>
        <taxon>Streptosporangiales</taxon>
        <taxon>Thermomonosporaceae</taxon>
        <taxon>Thermostaphylospora</taxon>
    </lineage>
</organism>
<dbReference type="RefSeq" id="WP_131815621.1">
    <property type="nucleotide sequence ID" value="NZ_FNKK01000002.1"/>
</dbReference>
<dbReference type="Proteomes" id="UP000217103">
    <property type="component" value="Unassembled WGS sequence"/>
</dbReference>
<dbReference type="EMBL" id="FNKK01000002">
    <property type="protein sequence ID" value="SDR32835.1"/>
    <property type="molecule type" value="Genomic_DNA"/>
</dbReference>
<accession>A0A1H1I561</accession>
<dbReference type="AlphaFoldDB" id="A0A1H1I561"/>
<keyword evidence="2" id="KW-0808">Transferase</keyword>
<dbReference type="SUPFAM" id="SSF56112">
    <property type="entry name" value="Protein kinase-like (PK-like)"/>
    <property type="match status" value="1"/>
</dbReference>